<dbReference type="EMBL" id="JBHTEY010000004">
    <property type="protein sequence ID" value="MFC7617699.1"/>
    <property type="molecule type" value="Genomic_DNA"/>
</dbReference>
<reference evidence="3" key="1">
    <citation type="journal article" date="2019" name="Int. J. Syst. Evol. Microbiol.">
        <title>The Global Catalogue of Microorganisms (GCM) 10K type strain sequencing project: providing services to taxonomists for standard genome sequencing and annotation.</title>
        <authorList>
            <consortium name="The Broad Institute Genomics Platform"/>
            <consortium name="The Broad Institute Genome Sequencing Center for Infectious Disease"/>
            <person name="Wu L."/>
            <person name="Ma J."/>
        </authorList>
    </citation>
    <scope>NUCLEOTIDE SEQUENCE [LARGE SCALE GENOMIC DNA]</scope>
    <source>
        <strain evidence="3">JCM 17695</strain>
    </source>
</reference>
<gene>
    <name evidence="2" type="ORF">ACFQV2_34140</name>
</gene>
<dbReference type="SUPFAM" id="SSF48498">
    <property type="entry name" value="Tetracyclin repressor-like, C-terminal domain"/>
    <property type="match status" value="1"/>
</dbReference>
<keyword evidence="3" id="KW-1185">Reference proteome</keyword>
<feature type="region of interest" description="Disordered" evidence="1">
    <location>
        <begin position="39"/>
        <end position="63"/>
    </location>
</feature>
<dbReference type="InterPro" id="IPR036271">
    <property type="entry name" value="Tet_transcr_reg_TetR-rel_C_sf"/>
</dbReference>
<dbReference type="Gene3D" id="1.10.357.10">
    <property type="entry name" value="Tetracycline Repressor, domain 2"/>
    <property type="match status" value="1"/>
</dbReference>
<comment type="caution">
    <text evidence="2">The sequence shown here is derived from an EMBL/GenBank/DDBJ whole genome shotgun (WGS) entry which is preliminary data.</text>
</comment>
<protein>
    <submittedName>
        <fullName evidence="2">Uncharacterized protein</fullName>
    </submittedName>
</protein>
<organism evidence="2 3">
    <name type="scientific">Actinokineospora soli</name>
    <dbReference type="NCBI Taxonomy" id="1048753"/>
    <lineage>
        <taxon>Bacteria</taxon>
        <taxon>Bacillati</taxon>
        <taxon>Actinomycetota</taxon>
        <taxon>Actinomycetes</taxon>
        <taxon>Pseudonocardiales</taxon>
        <taxon>Pseudonocardiaceae</taxon>
        <taxon>Actinokineospora</taxon>
    </lineage>
</organism>
<name>A0ABW2TXA3_9PSEU</name>
<evidence type="ECO:0000313" key="2">
    <source>
        <dbReference type="EMBL" id="MFC7617699.1"/>
    </source>
</evidence>
<accession>A0ABW2TXA3</accession>
<evidence type="ECO:0000313" key="3">
    <source>
        <dbReference type="Proteomes" id="UP001596512"/>
    </source>
</evidence>
<evidence type="ECO:0000256" key="1">
    <source>
        <dbReference type="SAM" id="MobiDB-lite"/>
    </source>
</evidence>
<sequence length="63" mass="6973">MIDAPDWRGGLAQWCWAYLGMLRAHPWILHVPISAPPPRRTSSAGWRPACGPRTGSGCSTRCR</sequence>
<proteinExistence type="predicted"/>
<dbReference type="Proteomes" id="UP001596512">
    <property type="component" value="Unassembled WGS sequence"/>
</dbReference>